<protein>
    <recommendedName>
        <fullName evidence="1">DUF7869 domain-containing protein</fullName>
    </recommendedName>
</protein>
<feature type="domain" description="DUF7869" evidence="1">
    <location>
        <begin position="88"/>
        <end position="233"/>
    </location>
</feature>
<evidence type="ECO:0000313" key="2">
    <source>
        <dbReference type="Proteomes" id="UP000887577"/>
    </source>
</evidence>
<evidence type="ECO:0000259" key="1">
    <source>
        <dbReference type="Pfam" id="PF25273"/>
    </source>
</evidence>
<dbReference type="Proteomes" id="UP000887577">
    <property type="component" value="Unplaced"/>
</dbReference>
<keyword evidence="2" id="KW-1185">Reference proteome</keyword>
<dbReference type="PANTHER" id="PTHR33153">
    <property type="entry name" value="MYND-TYPE DOMAIN-CONTAINING PROTEIN"/>
    <property type="match status" value="1"/>
</dbReference>
<accession>A0A914XYE0</accession>
<dbReference type="PANTHER" id="PTHR33153:SF3">
    <property type="entry name" value="TRAFFICKING PROTEIN PARTICLE COMPLEX SUBUNIT 11 DOMAIN-CONTAINING PROTEIN"/>
    <property type="match status" value="1"/>
</dbReference>
<dbReference type="WBParaSite" id="PSU_v2.g10707.t1">
    <property type="protein sequence ID" value="PSU_v2.g10707.t1"/>
    <property type="gene ID" value="PSU_v2.g10707"/>
</dbReference>
<name>A0A914XYE0_9BILA</name>
<proteinExistence type="predicted"/>
<dbReference type="Pfam" id="PF25273">
    <property type="entry name" value="DUF7869"/>
    <property type="match status" value="1"/>
</dbReference>
<organism evidence="2 3">
    <name type="scientific">Panagrolaimus superbus</name>
    <dbReference type="NCBI Taxonomy" id="310955"/>
    <lineage>
        <taxon>Eukaryota</taxon>
        <taxon>Metazoa</taxon>
        <taxon>Ecdysozoa</taxon>
        <taxon>Nematoda</taxon>
        <taxon>Chromadorea</taxon>
        <taxon>Rhabditida</taxon>
        <taxon>Tylenchina</taxon>
        <taxon>Panagrolaimomorpha</taxon>
        <taxon>Panagrolaimoidea</taxon>
        <taxon>Panagrolaimidae</taxon>
        <taxon>Panagrolaimus</taxon>
    </lineage>
</organism>
<reference evidence="3" key="1">
    <citation type="submission" date="2022-11" db="UniProtKB">
        <authorList>
            <consortium name="WormBaseParasite"/>
        </authorList>
    </citation>
    <scope>IDENTIFICATION</scope>
</reference>
<dbReference type="InterPro" id="IPR057191">
    <property type="entry name" value="DUF7869"/>
</dbReference>
<sequence>MHYDNIHAEQLDYELRKMYGIKFPRMLISFTHDGMAKNKLRLPHLNINRSKILSDVDLAYCNLNSLLIHRKNEEGGNCIIDGYFNLGESFPGGANSVISQIITSLTQCTPIPPILTIQLDNCSSNKCYAVIGAFAWLLQHQTAVKEVYLCYNEVGHTHIDVDGFFGRFATLLDRTECFSPQDMFGLLLRQKGVRQAAYCLKIYDFTAMLLPHLNKFGNLKNNHMFRVYLTADKIPKVQIAPFIRSSKWLKGVPDAEIYDTDVFTTQPELDKMPEPMKCDYGKLESLLHVASKAKELLTKNQLQNYHHIVNLLKNSVAKPFVEIIETLNANGIATHQDVASSGNR</sequence>
<dbReference type="AlphaFoldDB" id="A0A914XYE0"/>
<evidence type="ECO:0000313" key="3">
    <source>
        <dbReference type="WBParaSite" id="PSU_v2.g10707.t1"/>
    </source>
</evidence>